<name>A0AAE4SXV9_9CORY</name>
<accession>A0AAE4SXV9</accession>
<keyword evidence="1" id="KW-0472">Membrane</keyword>
<sequence length="167" mass="18590">MLSKVIKGHFLSLKDDTSSPRRSLALHYGGPLIAGVFFSASHFPAAYKLDILNAVSIITGLLFSLIVFLIQLRYQFRVGIDQTHKEPLQKDNLDYSFGTSIYAIILGLGIVLAILLQQFGGAVWPGFTIGKQVSNAVIVGGFLHFVITISLVLKRLWRVYDYYGRNK</sequence>
<feature type="transmembrane region" description="Helical" evidence="1">
    <location>
        <begin position="136"/>
        <end position="157"/>
    </location>
</feature>
<gene>
    <name evidence="2" type="ORF">RAE03_00830</name>
</gene>
<dbReference type="EMBL" id="JAVBIB010000001">
    <property type="protein sequence ID" value="MDV2418327.1"/>
    <property type="molecule type" value="Genomic_DNA"/>
</dbReference>
<evidence type="ECO:0000313" key="2">
    <source>
        <dbReference type="EMBL" id="MDV2418327.1"/>
    </source>
</evidence>
<feature type="transmembrane region" description="Helical" evidence="1">
    <location>
        <begin position="93"/>
        <end position="116"/>
    </location>
</feature>
<dbReference type="Proteomes" id="UP001185706">
    <property type="component" value="Unassembled WGS sequence"/>
</dbReference>
<keyword evidence="1" id="KW-0812">Transmembrane</keyword>
<comment type="caution">
    <text evidence="2">The sequence shown here is derived from an EMBL/GenBank/DDBJ whole genome shotgun (WGS) entry which is preliminary data.</text>
</comment>
<evidence type="ECO:0000256" key="1">
    <source>
        <dbReference type="SAM" id="Phobius"/>
    </source>
</evidence>
<organism evidence="2 3">
    <name type="scientific">Corynebacterium tuberculostearicum</name>
    <dbReference type="NCBI Taxonomy" id="38304"/>
    <lineage>
        <taxon>Bacteria</taxon>
        <taxon>Bacillati</taxon>
        <taxon>Actinomycetota</taxon>
        <taxon>Actinomycetes</taxon>
        <taxon>Mycobacteriales</taxon>
        <taxon>Corynebacteriaceae</taxon>
        <taxon>Corynebacterium</taxon>
    </lineage>
</organism>
<proteinExistence type="predicted"/>
<reference evidence="2" key="1">
    <citation type="submission" date="2023-08" db="EMBL/GenBank/DDBJ databases">
        <title>Genomic characterization of the C. tuberculostearicum species complex, a ubiquitous member of the human skin microbiome.</title>
        <authorList>
            <person name="Ahmed N."/>
            <person name="Deming C."/>
            <person name="Conlan S."/>
            <person name="Segre J."/>
        </authorList>
    </citation>
    <scope>NUCLEOTIDE SEQUENCE</scope>
    <source>
        <strain evidence="2">CTNIH22</strain>
    </source>
</reference>
<feature type="transmembrane region" description="Helical" evidence="1">
    <location>
        <begin position="51"/>
        <end position="72"/>
    </location>
</feature>
<keyword evidence="1" id="KW-1133">Transmembrane helix</keyword>
<dbReference type="AlphaFoldDB" id="A0AAE4SXV9"/>
<feature type="transmembrane region" description="Helical" evidence="1">
    <location>
        <begin position="24"/>
        <end position="45"/>
    </location>
</feature>
<protein>
    <submittedName>
        <fullName evidence="2">Uncharacterized protein</fullName>
    </submittedName>
</protein>
<evidence type="ECO:0000313" key="3">
    <source>
        <dbReference type="Proteomes" id="UP001185706"/>
    </source>
</evidence>
<dbReference type="RefSeq" id="WP_316992956.1">
    <property type="nucleotide sequence ID" value="NZ_JAVBIB010000001.1"/>
</dbReference>